<evidence type="ECO:0000313" key="2">
    <source>
        <dbReference type="Proteomes" id="UP000235739"/>
    </source>
</evidence>
<accession>A0A2N7RZI7</accession>
<proteinExistence type="predicted"/>
<name>A0A2N7RZI7_9MICC</name>
<protein>
    <submittedName>
        <fullName evidence="1">Uncharacterized protein</fullName>
    </submittedName>
</protein>
<gene>
    <name evidence="1" type="ORF">CIK84_11375</name>
</gene>
<dbReference type="AlphaFoldDB" id="A0A2N7RZI7"/>
<dbReference type="Proteomes" id="UP000235739">
    <property type="component" value="Unassembled WGS sequence"/>
</dbReference>
<sequence length="91" mass="9932">MDGQLDALDLLTAEPVREYKLPFTVATGPGKYSADFCAYCGGTLRLNEGSAGPASIGGTGPSYSYNVCDPCSDRYRRMRPPSELWTFKEIQ</sequence>
<reference evidence="1 2" key="1">
    <citation type="journal article" date="2017" name="Elife">
        <title>Extensive horizontal gene transfer in cheese-associated bacteria.</title>
        <authorList>
            <person name="Bonham K.S."/>
            <person name="Wolfe B.E."/>
            <person name="Dutton R.J."/>
        </authorList>
    </citation>
    <scope>NUCLEOTIDE SEQUENCE [LARGE SCALE GENOMIC DNA]</scope>
    <source>
        <strain evidence="1 2">JB182</strain>
    </source>
</reference>
<comment type="caution">
    <text evidence="1">The sequence shown here is derived from an EMBL/GenBank/DDBJ whole genome shotgun (WGS) entry which is preliminary data.</text>
</comment>
<evidence type="ECO:0000313" key="1">
    <source>
        <dbReference type="EMBL" id="PMQ19304.1"/>
    </source>
</evidence>
<organism evidence="1 2">
    <name type="scientific">Glutamicibacter arilaitensis</name>
    <dbReference type="NCBI Taxonomy" id="256701"/>
    <lineage>
        <taxon>Bacteria</taxon>
        <taxon>Bacillati</taxon>
        <taxon>Actinomycetota</taxon>
        <taxon>Actinomycetes</taxon>
        <taxon>Micrococcales</taxon>
        <taxon>Micrococcaceae</taxon>
        <taxon>Glutamicibacter</taxon>
    </lineage>
</organism>
<dbReference type="EMBL" id="PNQX01000002">
    <property type="protein sequence ID" value="PMQ19304.1"/>
    <property type="molecule type" value="Genomic_DNA"/>
</dbReference>